<evidence type="ECO:0000313" key="10">
    <source>
        <dbReference type="EMBL" id="GAA0617789.1"/>
    </source>
</evidence>
<comment type="cofactor">
    <cofactor evidence="1 6">
        <name>FAD</name>
        <dbReference type="ChEBI" id="CHEBI:57692"/>
    </cofactor>
</comment>
<dbReference type="InterPro" id="IPR013786">
    <property type="entry name" value="AcylCoA_DH/ox_N"/>
</dbReference>
<accession>A0ABN1GS08</accession>
<evidence type="ECO:0000256" key="2">
    <source>
        <dbReference type="ARBA" id="ARBA00009347"/>
    </source>
</evidence>
<dbReference type="Pfam" id="PF00441">
    <property type="entry name" value="Acyl-CoA_dh_1"/>
    <property type="match status" value="1"/>
</dbReference>
<dbReference type="SUPFAM" id="SSF47203">
    <property type="entry name" value="Acyl-CoA dehydrogenase C-terminal domain-like"/>
    <property type="match status" value="1"/>
</dbReference>
<organism evidence="10 11">
    <name type="scientific">Sporichthya brevicatena</name>
    <dbReference type="NCBI Taxonomy" id="171442"/>
    <lineage>
        <taxon>Bacteria</taxon>
        <taxon>Bacillati</taxon>
        <taxon>Actinomycetota</taxon>
        <taxon>Actinomycetes</taxon>
        <taxon>Sporichthyales</taxon>
        <taxon>Sporichthyaceae</taxon>
        <taxon>Sporichthya</taxon>
    </lineage>
</organism>
<feature type="domain" description="Acyl-CoA dehydrogenase/oxidase N-terminal" evidence="9">
    <location>
        <begin position="10"/>
        <end position="115"/>
    </location>
</feature>
<name>A0ABN1GS08_9ACTN</name>
<protein>
    <submittedName>
        <fullName evidence="10">Acyl-CoA dehydrogenase family protein</fullName>
    </submittedName>
</protein>
<reference evidence="10 11" key="1">
    <citation type="journal article" date="2019" name="Int. J. Syst. Evol. Microbiol.">
        <title>The Global Catalogue of Microorganisms (GCM) 10K type strain sequencing project: providing services to taxonomists for standard genome sequencing and annotation.</title>
        <authorList>
            <consortium name="The Broad Institute Genomics Platform"/>
            <consortium name="The Broad Institute Genome Sequencing Center for Infectious Disease"/>
            <person name="Wu L."/>
            <person name="Ma J."/>
        </authorList>
    </citation>
    <scope>NUCLEOTIDE SEQUENCE [LARGE SCALE GENOMIC DNA]</scope>
    <source>
        <strain evidence="10 11">JCM 10671</strain>
    </source>
</reference>
<dbReference type="InterPro" id="IPR036250">
    <property type="entry name" value="AcylCo_DH-like_C"/>
</dbReference>
<dbReference type="Gene3D" id="1.10.540.10">
    <property type="entry name" value="Acyl-CoA dehydrogenase/oxidase, N-terminal domain"/>
    <property type="match status" value="1"/>
</dbReference>
<dbReference type="PANTHER" id="PTHR43292:SF3">
    <property type="entry name" value="ACYL-COA DEHYDROGENASE FADE29"/>
    <property type="match status" value="1"/>
</dbReference>
<evidence type="ECO:0000256" key="5">
    <source>
        <dbReference type="ARBA" id="ARBA00023002"/>
    </source>
</evidence>
<keyword evidence="11" id="KW-1185">Reference proteome</keyword>
<dbReference type="InterPro" id="IPR037069">
    <property type="entry name" value="AcylCoA_DH/ox_N_sf"/>
</dbReference>
<dbReference type="Gene3D" id="1.20.140.10">
    <property type="entry name" value="Butyryl-CoA Dehydrogenase, subunit A, domain 3"/>
    <property type="match status" value="1"/>
</dbReference>
<dbReference type="EMBL" id="BAAAHE010000014">
    <property type="protein sequence ID" value="GAA0617789.1"/>
    <property type="molecule type" value="Genomic_DNA"/>
</dbReference>
<dbReference type="InterPro" id="IPR046373">
    <property type="entry name" value="Acyl-CoA_Oxase/DH_mid-dom_sf"/>
</dbReference>
<gene>
    <name evidence="10" type="ORF">GCM10009547_20110</name>
</gene>
<feature type="domain" description="Acyl-CoA dehydrogenase/oxidase C-terminal" evidence="7">
    <location>
        <begin position="227"/>
        <end position="382"/>
    </location>
</feature>
<evidence type="ECO:0000256" key="3">
    <source>
        <dbReference type="ARBA" id="ARBA00022630"/>
    </source>
</evidence>
<dbReference type="Pfam" id="PF02770">
    <property type="entry name" value="Acyl-CoA_dh_M"/>
    <property type="match status" value="1"/>
</dbReference>
<dbReference type="RefSeq" id="WP_344604217.1">
    <property type="nucleotide sequence ID" value="NZ_BAAAHE010000014.1"/>
</dbReference>
<dbReference type="SUPFAM" id="SSF56645">
    <property type="entry name" value="Acyl-CoA dehydrogenase NM domain-like"/>
    <property type="match status" value="1"/>
</dbReference>
<evidence type="ECO:0000256" key="4">
    <source>
        <dbReference type="ARBA" id="ARBA00022827"/>
    </source>
</evidence>
<evidence type="ECO:0000313" key="11">
    <source>
        <dbReference type="Proteomes" id="UP001500957"/>
    </source>
</evidence>
<dbReference type="Proteomes" id="UP001500957">
    <property type="component" value="Unassembled WGS sequence"/>
</dbReference>
<evidence type="ECO:0000256" key="6">
    <source>
        <dbReference type="RuleBase" id="RU362125"/>
    </source>
</evidence>
<comment type="similarity">
    <text evidence="2 6">Belongs to the acyl-CoA dehydrogenase family.</text>
</comment>
<dbReference type="InterPro" id="IPR009100">
    <property type="entry name" value="AcylCoA_DH/oxidase_NM_dom_sf"/>
</dbReference>
<dbReference type="InterPro" id="IPR006091">
    <property type="entry name" value="Acyl-CoA_Oxase/DH_mid-dom"/>
</dbReference>
<sequence length="396" mass="42879">MTDRSGLTEAELAAELRAFLAEHHPGRAPKDPGERLAFLQAWQATLFDHGWAGPGWPPRWGGMGLPLPLQAVYHREMAAGRAPVPPNNIGGIVGPTILTCGTDEQRARWIPPLLRADELWCQGFSEPDAGSDLTSLRTRAVRDGDVYRVTGRKVWISGAVHADWMLCLTRTGSQESGAAGITCLALDMHAPGVRASRLRDMTGGAHFAEVEFDDVEVPVSHRIGAENEGWAAARATMGHERSTSLAASGMRYQRVTRDLLDLARRRGQADDPHVRDRLAQAVTGARLLEWSGQRVLARVLEGGEPGPLASVIRLQHGVFEQQLHTLAVDLLGPYAQLDAADPALASGERHDGNWLRGFLRTRASTIGAGTSEIQRTTIADKVLGLPPEAGNSRSTR</sequence>
<evidence type="ECO:0000259" key="7">
    <source>
        <dbReference type="Pfam" id="PF00441"/>
    </source>
</evidence>
<proteinExistence type="inferred from homology"/>
<keyword evidence="5 6" id="KW-0560">Oxidoreductase</keyword>
<keyword evidence="3 6" id="KW-0285">Flavoprotein</keyword>
<comment type="caution">
    <text evidence="10">The sequence shown here is derived from an EMBL/GenBank/DDBJ whole genome shotgun (WGS) entry which is preliminary data.</text>
</comment>
<dbReference type="Pfam" id="PF02771">
    <property type="entry name" value="Acyl-CoA_dh_N"/>
    <property type="match status" value="1"/>
</dbReference>
<feature type="domain" description="Acyl-CoA oxidase/dehydrogenase middle" evidence="8">
    <location>
        <begin position="121"/>
        <end position="215"/>
    </location>
</feature>
<evidence type="ECO:0000259" key="9">
    <source>
        <dbReference type="Pfam" id="PF02771"/>
    </source>
</evidence>
<dbReference type="PANTHER" id="PTHR43292">
    <property type="entry name" value="ACYL-COA DEHYDROGENASE"/>
    <property type="match status" value="1"/>
</dbReference>
<dbReference type="InterPro" id="IPR052161">
    <property type="entry name" value="Mycobact_Acyl-CoA_DH"/>
</dbReference>
<keyword evidence="4 6" id="KW-0274">FAD</keyword>
<evidence type="ECO:0000259" key="8">
    <source>
        <dbReference type="Pfam" id="PF02770"/>
    </source>
</evidence>
<evidence type="ECO:0000256" key="1">
    <source>
        <dbReference type="ARBA" id="ARBA00001974"/>
    </source>
</evidence>
<dbReference type="Gene3D" id="2.40.110.10">
    <property type="entry name" value="Butyryl-CoA Dehydrogenase, subunit A, domain 2"/>
    <property type="match status" value="1"/>
</dbReference>
<dbReference type="InterPro" id="IPR009075">
    <property type="entry name" value="AcylCo_DH/oxidase_C"/>
</dbReference>